<evidence type="ECO:0000256" key="1">
    <source>
        <dbReference type="ARBA" id="ARBA00004651"/>
    </source>
</evidence>
<name>A0A2V4N8G7_9RHOB</name>
<accession>A0A2V4N8G7</accession>
<keyword evidence="4 7" id="KW-0812">Transmembrane</keyword>
<comment type="subcellular location">
    <subcellularLocation>
        <location evidence="1">Cell membrane</location>
        <topology evidence="1">Multi-pass membrane protein</topology>
    </subcellularLocation>
</comment>
<gene>
    <name evidence="8" type="ORF">DI396_16120</name>
</gene>
<comment type="caution">
    <text evidence="8">The sequence shown here is derived from an EMBL/GenBank/DDBJ whole genome shotgun (WGS) entry which is preliminary data.</text>
</comment>
<proteinExistence type="inferred from homology"/>
<keyword evidence="9" id="KW-1185">Reference proteome</keyword>
<keyword evidence="3" id="KW-1003">Cell membrane</keyword>
<dbReference type="GO" id="GO:0005886">
    <property type="term" value="C:plasma membrane"/>
    <property type="evidence" value="ECO:0007669"/>
    <property type="project" value="UniProtKB-SubCell"/>
</dbReference>
<reference evidence="8 9" key="1">
    <citation type="submission" date="2018-05" db="EMBL/GenBank/DDBJ databases">
        <title>Oceanovita maritima gen. nov., sp. nov., a marine bacterium in the family Rhodobacteraceae isolated from surface seawater of Lundu port Xiamen, China.</title>
        <authorList>
            <person name="Hetharua B.H."/>
            <person name="Min D."/>
            <person name="Liao H."/>
            <person name="Tian Y."/>
        </authorList>
    </citation>
    <scope>NUCLEOTIDE SEQUENCE [LARGE SCALE GENOMIC DNA]</scope>
    <source>
        <strain evidence="8 9">FSX-11</strain>
    </source>
</reference>
<dbReference type="AlphaFoldDB" id="A0A2V4N8G7"/>
<feature type="transmembrane region" description="Helical" evidence="7">
    <location>
        <begin position="111"/>
        <end position="132"/>
    </location>
</feature>
<dbReference type="PANTHER" id="PTHR33452">
    <property type="entry name" value="OXIDOREDUCTASE CATD-RELATED"/>
    <property type="match status" value="1"/>
</dbReference>
<evidence type="ECO:0000256" key="2">
    <source>
        <dbReference type="ARBA" id="ARBA00006679"/>
    </source>
</evidence>
<dbReference type="PANTHER" id="PTHR33452:SF1">
    <property type="entry name" value="INNER MEMBRANE PROTEIN YPHA-RELATED"/>
    <property type="match status" value="1"/>
</dbReference>
<comment type="similarity">
    <text evidence="2">Belongs to the DoxX family.</text>
</comment>
<dbReference type="InterPro" id="IPR032808">
    <property type="entry name" value="DoxX"/>
</dbReference>
<dbReference type="OrthoDB" id="5382961at2"/>
<sequence length="147" mass="16034">MTNTDTRTNLTPMATALLRIALGVMFIAHSLWLKLFVFTLSGTAAFFSSIGLPGPLAYVIFAMEAVGGIMLILGIQTRWVSLVMIPVLAGATWAHWPNGWMFGYENGGWEYPLYLTLLAVVQVMLGDGAYALRRSSPLPKALAERIA</sequence>
<dbReference type="InterPro" id="IPR051907">
    <property type="entry name" value="DoxX-like_oxidoreductase"/>
</dbReference>
<evidence type="ECO:0008006" key="10">
    <source>
        <dbReference type="Google" id="ProtNLM"/>
    </source>
</evidence>
<organism evidence="8 9">
    <name type="scientific">Litorivita pollutaquae</name>
    <dbReference type="NCBI Taxonomy" id="2200892"/>
    <lineage>
        <taxon>Bacteria</taxon>
        <taxon>Pseudomonadati</taxon>
        <taxon>Pseudomonadota</taxon>
        <taxon>Alphaproteobacteria</taxon>
        <taxon>Rhodobacterales</taxon>
        <taxon>Paracoccaceae</taxon>
        <taxon>Litorivita</taxon>
    </lineage>
</organism>
<evidence type="ECO:0000256" key="6">
    <source>
        <dbReference type="ARBA" id="ARBA00023136"/>
    </source>
</evidence>
<feature type="transmembrane region" description="Helical" evidence="7">
    <location>
        <begin position="52"/>
        <end position="72"/>
    </location>
</feature>
<evidence type="ECO:0000256" key="4">
    <source>
        <dbReference type="ARBA" id="ARBA00022692"/>
    </source>
</evidence>
<evidence type="ECO:0000256" key="7">
    <source>
        <dbReference type="SAM" id="Phobius"/>
    </source>
</evidence>
<feature type="transmembrane region" description="Helical" evidence="7">
    <location>
        <begin position="12"/>
        <end position="32"/>
    </location>
</feature>
<evidence type="ECO:0000256" key="5">
    <source>
        <dbReference type="ARBA" id="ARBA00022989"/>
    </source>
</evidence>
<keyword evidence="5 7" id="KW-1133">Transmembrane helix</keyword>
<dbReference type="Pfam" id="PF07681">
    <property type="entry name" value="DoxX"/>
    <property type="match status" value="1"/>
</dbReference>
<keyword evidence="6 7" id="KW-0472">Membrane</keyword>
<dbReference type="RefSeq" id="WP_110797433.1">
    <property type="nucleotide sequence ID" value="NZ_KZ826496.1"/>
</dbReference>
<protein>
    <recommendedName>
        <fullName evidence="10">Oxidoreductase</fullName>
    </recommendedName>
</protein>
<evidence type="ECO:0000313" key="9">
    <source>
        <dbReference type="Proteomes" id="UP000248012"/>
    </source>
</evidence>
<dbReference type="Proteomes" id="UP000248012">
    <property type="component" value="Unassembled WGS sequence"/>
</dbReference>
<evidence type="ECO:0000313" key="8">
    <source>
        <dbReference type="EMBL" id="PYC46323.1"/>
    </source>
</evidence>
<evidence type="ECO:0000256" key="3">
    <source>
        <dbReference type="ARBA" id="ARBA00022475"/>
    </source>
</evidence>
<feature type="transmembrane region" description="Helical" evidence="7">
    <location>
        <begin position="79"/>
        <end position="96"/>
    </location>
</feature>
<dbReference type="EMBL" id="QFVT01000017">
    <property type="protein sequence ID" value="PYC46323.1"/>
    <property type="molecule type" value="Genomic_DNA"/>
</dbReference>